<gene>
    <name evidence="7" type="ORF">WJX73_010071</name>
</gene>
<keyword evidence="4" id="KW-0269">Exonuclease</keyword>
<dbReference type="SUPFAM" id="SSF53098">
    <property type="entry name" value="Ribonuclease H-like"/>
    <property type="match status" value="1"/>
</dbReference>
<sequence length="266" mass="29511">MSRFQVLGDLPNTESTLSAATEIISRLVCTSAEKPSTSNREELVENGTDSNTASRSEAAPASHEQNGRVQHGAQNGPEQHPDWMPQAIVWIDLEMSGLDPLKDLILQIACLVTDGNLERSVQGPELAIHQSDEVLTGMNQWCVRHHGRSGLTKACRESTIDEAAAEEQVLTFIQQYSGKPATLAGHSVYVDLAFMKVHMPRLAAYFSHRLIDVSSMSELAKRWFPRQARAKSSTRRKGSHTAMADVKASLADMRYYQQYIFKPSTQ</sequence>
<evidence type="ECO:0000256" key="5">
    <source>
        <dbReference type="SAM" id="MobiDB-lite"/>
    </source>
</evidence>
<dbReference type="GO" id="GO:0005739">
    <property type="term" value="C:mitochondrion"/>
    <property type="evidence" value="ECO:0007669"/>
    <property type="project" value="TreeGrafter"/>
</dbReference>
<evidence type="ECO:0000313" key="8">
    <source>
        <dbReference type="Proteomes" id="UP001465755"/>
    </source>
</evidence>
<feature type="domain" description="Exonuclease" evidence="6">
    <location>
        <begin position="87"/>
        <end position="262"/>
    </location>
</feature>
<dbReference type="PANTHER" id="PTHR11046:SF0">
    <property type="entry name" value="OLIGORIBONUCLEASE, MITOCHONDRIAL"/>
    <property type="match status" value="1"/>
</dbReference>
<feature type="compositionally biased region" description="Polar residues" evidence="5">
    <location>
        <begin position="63"/>
        <end position="77"/>
    </location>
</feature>
<dbReference type="InterPro" id="IPR013520">
    <property type="entry name" value="Ribonucl_H"/>
</dbReference>
<dbReference type="PANTHER" id="PTHR11046">
    <property type="entry name" value="OLIGORIBONUCLEASE, MITOCHONDRIAL"/>
    <property type="match status" value="1"/>
</dbReference>
<dbReference type="Proteomes" id="UP001465755">
    <property type="component" value="Unassembled WGS sequence"/>
</dbReference>
<dbReference type="EMBL" id="JALJOQ010000021">
    <property type="protein sequence ID" value="KAK9809376.1"/>
    <property type="molecule type" value="Genomic_DNA"/>
</dbReference>
<keyword evidence="2" id="KW-0540">Nuclease</keyword>
<comment type="caution">
    <text evidence="7">The sequence shown here is derived from an EMBL/GenBank/DDBJ whole genome shotgun (WGS) entry which is preliminary data.</text>
</comment>
<name>A0AAW1PIW5_9CHLO</name>
<dbReference type="Pfam" id="PF00929">
    <property type="entry name" value="RNase_T"/>
    <property type="match status" value="1"/>
</dbReference>
<evidence type="ECO:0000256" key="1">
    <source>
        <dbReference type="ARBA" id="ARBA00009921"/>
    </source>
</evidence>
<evidence type="ECO:0000256" key="4">
    <source>
        <dbReference type="ARBA" id="ARBA00022839"/>
    </source>
</evidence>
<feature type="region of interest" description="Disordered" evidence="5">
    <location>
        <begin position="34"/>
        <end position="81"/>
    </location>
</feature>
<dbReference type="CDD" id="cd06135">
    <property type="entry name" value="Orn"/>
    <property type="match status" value="1"/>
</dbReference>
<dbReference type="InterPro" id="IPR036397">
    <property type="entry name" value="RNaseH_sf"/>
</dbReference>
<dbReference type="SMART" id="SM00479">
    <property type="entry name" value="EXOIII"/>
    <property type="match status" value="1"/>
</dbReference>
<dbReference type="NCBIfam" id="NF003765">
    <property type="entry name" value="PRK05359.1"/>
    <property type="match status" value="1"/>
</dbReference>
<dbReference type="InterPro" id="IPR012337">
    <property type="entry name" value="RNaseH-like_sf"/>
</dbReference>
<keyword evidence="3" id="KW-0378">Hydrolase</keyword>
<protein>
    <recommendedName>
        <fullName evidence="6">Exonuclease domain-containing protein</fullName>
    </recommendedName>
</protein>
<dbReference type="GO" id="GO:0003676">
    <property type="term" value="F:nucleic acid binding"/>
    <property type="evidence" value="ECO:0007669"/>
    <property type="project" value="InterPro"/>
</dbReference>
<dbReference type="InterPro" id="IPR022894">
    <property type="entry name" value="Oligoribonuclease"/>
</dbReference>
<accession>A0AAW1PIW5</accession>
<keyword evidence="8" id="KW-1185">Reference proteome</keyword>
<evidence type="ECO:0000259" key="6">
    <source>
        <dbReference type="SMART" id="SM00479"/>
    </source>
</evidence>
<evidence type="ECO:0000313" key="7">
    <source>
        <dbReference type="EMBL" id="KAK9809376.1"/>
    </source>
</evidence>
<dbReference type="Gene3D" id="3.30.420.10">
    <property type="entry name" value="Ribonuclease H-like superfamily/Ribonuclease H"/>
    <property type="match status" value="1"/>
</dbReference>
<reference evidence="7 8" key="1">
    <citation type="journal article" date="2024" name="Nat. Commun.">
        <title>Phylogenomics reveals the evolutionary origins of lichenization in chlorophyte algae.</title>
        <authorList>
            <person name="Puginier C."/>
            <person name="Libourel C."/>
            <person name="Otte J."/>
            <person name="Skaloud P."/>
            <person name="Haon M."/>
            <person name="Grisel S."/>
            <person name="Petersen M."/>
            <person name="Berrin J.G."/>
            <person name="Delaux P.M."/>
            <person name="Dal Grande F."/>
            <person name="Keller J."/>
        </authorList>
    </citation>
    <scope>NUCLEOTIDE SEQUENCE [LARGE SCALE GENOMIC DNA]</scope>
    <source>
        <strain evidence="7 8">SAG 2036</strain>
    </source>
</reference>
<dbReference type="GO" id="GO:0000175">
    <property type="term" value="F:3'-5'-RNA exonuclease activity"/>
    <property type="evidence" value="ECO:0007669"/>
    <property type="project" value="InterPro"/>
</dbReference>
<evidence type="ECO:0000256" key="2">
    <source>
        <dbReference type="ARBA" id="ARBA00022722"/>
    </source>
</evidence>
<comment type="similarity">
    <text evidence="1">Belongs to the oligoribonuclease family.</text>
</comment>
<proteinExistence type="inferred from homology"/>
<organism evidence="7 8">
    <name type="scientific">Symbiochloris irregularis</name>
    <dbReference type="NCBI Taxonomy" id="706552"/>
    <lineage>
        <taxon>Eukaryota</taxon>
        <taxon>Viridiplantae</taxon>
        <taxon>Chlorophyta</taxon>
        <taxon>core chlorophytes</taxon>
        <taxon>Trebouxiophyceae</taxon>
        <taxon>Trebouxiales</taxon>
        <taxon>Trebouxiaceae</taxon>
        <taxon>Symbiochloris</taxon>
    </lineage>
</organism>
<evidence type="ECO:0000256" key="3">
    <source>
        <dbReference type="ARBA" id="ARBA00022801"/>
    </source>
</evidence>
<dbReference type="AlphaFoldDB" id="A0AAW1PIW5"/>